<evidence type="ECO:0000313" key="6">
    <source>
        <dbReference type="Proteomes" id="UP000295066"/>
    </source>
</evidence>
<dbReference type="PROSITE" id="PS00954">
    <property type="entry name" value="IGP_DEHYDRATASE_1"/>
    <property type="match status" value="1"/>
</dbReference>
<organism evidence="5 6">
    <name type="scientific">Aminivibrio pyruvatiphilus</name>
    <dbReference type="NCBI Taxonomy" id="1005740"/>
    <lineage>
        <taxon>Bacteria</taxon>
        <taxon>Thermotogati</taxon>
        <taxon>Synergistota</taxon>
        <taxon>Synergistia</taxon>
        <taxon>Synergistales</taxon>
        <taxon>Aminobacteriaceae</taxon>
        <taxon>Aminivibrio</taxon>
    </lineage>
</organism>
<dbReference type="PANTHER" id="PTHR23133:SF2">
    <property type="entry name" value="IMIDAZOLEGLYCEROL-PHOSPHATE DEHYDRATASE"/>
    <property type="match status" value="1"/>
</dbReference>
<dbReference type="Proteomes" id="UP000295066">
    <property type="component" value="Unassembled WGS sequence"/>
</dbReference>
<evidence type="ECO:0000256" key="4">
    <source>
        <dbReference type="ARBA" id="ARBA00023239"/>
    </source>
</evidence>
<evidence type="ECO:0000256" key="1">
    <source>
        <dbReference type="ARBA" id="ARBA00005047"/>
    </source>
</evidence>
<dbReference type="InterPro" id="IPR020565">
    <property type="entry name" value="ImidazoleglycerP_deHydtase_CS"/>
</dbReference>
<dbReference type="InterPro" id="IPR000807">
    <property type="entry name" value="ImidazoleglycerolP_deHydtase"/>
</dbReference>
<dbReference type="OrthoDB" id="9790411at2"/>
<keyword evidence="2" id="KW-0028">Amino-acid biosynthesis</keyword>
<dbReference type="GO" id="GO:0000105">
    <property type="term" value="P:L-histidine biosynthetic process"/>
    <property type="evidence" value="ECO:0007669"/>
    <property type="project" value="UniProtKB-UniPathway"/>
</dbReference>
<dbReference type="SUPFAM" id="SSF54211">
    <property type="entry name" value="Ribosomal protein S5 domain 2-like"/>
    <property type="match status" value="2"/>
</dbReference>
<protein>
    <submittedName>
        <fullName evidence="5">Imidazoleglycerol-phosphate dehydratase</fullName>
    </submittedName>
</protein>
<dbReference type="AlphaFoldDB" id="A0A4R8M223"/>
<dbReference type="InterPro" id="IPR038494">
    <property type="entry name" value="IGPD_sf"/>
</dbReference>
<keyword evidence="6" id="KW-1185">Reference proteome</keyword>
<name>A0A4R8M223_9BACT</name>
<proteinExistence type="predicted"/>
<dbReference type="InterPro" id="IPR020568">
    <property type="entry name" value="Ribosomal_Su5_D2-typ_SF"/>
</dbReference>
<reference evidence="5 6" key="1">
    <citation type="submission" date="2019-03" db="EMBL/GenBank/DDBJ databases">
        <title>Genomic Encyclopedia of Type Strains, Phase IV (KMG-IV): sequencing the most valuable type-strain genomes for metagenomic binning, comparative biology and taxonomic classification.</title>
        <authorList>
            <person name="Goeker M."/>
        </authorList>
    </citation>
    <scope>NUCLEOTIDE SEQUENCE [LARGE SCALE GENOMIC DNA]</scope>
    <source>
        <strain evidence="5 6">DSM 25964</strain>
    </source>
</reference>
<dbReference type="PANTHER" id="PTHR23133">
    <property type="entry name" value="IMIDAZOLEGLYCEROL-PHOSPHATE DEHYDRATASE HIS7"/>
    <property type="match status" value="1"/>
</dbReference>
<dbReference type="EMBL" id="SORI01000017">
    <property type="protein sequence ID" value="TDY56759.1"/>
    <property type="molecule type" value="Genomic_DNA"/>
</dbReference>
<comment type="caution">
    <text evidence="5">The sequence shown here is derived from an EMBL/GenBank/DDBJ whole genome shotgun (WGS) entry which is preliminary data.</text>
</comment>
<gene>
    <name evidence="5" type="ORF">C8D99_11762</name>
</gene>
<dbReference type="UniPathway" id="UPA00031">
    <property type="reaction ID" value="UER00011"/>
</dbReference>
<dbReference type="Pfam" id="PF00475">
    <property type="entry name" value="IGPD"/>
    <property type="match status" value="1"/>
</dbReference>
<dbReference type="Gene3D" id="3.30.230.40">
    <property type="entry name" value="Imidazole glycerol phosphate dehydratase, domain 1"/>
    <property type="match status" value="2"/>
</dbReference>
<evidence type="ECO:0000256" key="2">
    <source>
        <dbReference type="ARBA" id="ARBA00022605"/>
    </source>
</evidence>
<evidence type="ECO:0000256" key="3">
    <source>
        <dbReference type="ARBA" id="ARBA00023102"/>
    </source>
</evidence>
<dbReference type="RefSeq" id="WP_133958464.1">
    <property type="nucleotide sequence ID" value="NZ_SORI01000017.1"/>
</dbReference>
<keyword evidence="4" id="KW-0456">Lyase</keyword>
<sequence>MTVKLERTTKETVISLELLPEGGEVRVTVSCGFLRHMVELFAFHAGMGLVAEASGDEEVDWHHLTEDLGIVLGRAFGMAAAVAPRKRYGWCALPMDGSLVLAAADLGGRGQFEWKGTFPAEKCGDFDLELIPEFWKAFCRESRITLHAQALACDNAHHLAEALFKGAGRALREAFLPAENLQSTKGTFA</sequence>
<accession>A0A4R8M223</accession>
<dbReference type="GO" id="GO:0004424">
    <property type="term" value="F:imidazoleglycerol-phosphate dehydratase activity"/>
    <property type="evidence" value="ECO:0007669"/>
    <property type="project" value="InterPro"/>
</dbReference>
<comment type="pathway">
    <text evidence="1">Amino-acid biosynthesis; L-histidine biosynthesis; L-histidine from 5-phospho-alpha-D-ribose 1-diphosphate: step 6/9.</text>
</comment>
<evidence type="ECO:0000313" key="5">
    <source>
        <dbReference type="EMBL" id="TDY56759.1"/>
    </source>
</evidence>
<keyword evidence="3" id="KW-0368">Histidine biosynthesis</keyword>